<name>A0A0L8H429_OCTBM</name>
<dbReference type="AlphaFoldDB" id="A0A0L8H429"/>
<accession>A0A0L8H429</accession>
<proteinExistence type="predicted"/>
<gene>
    <name evidence="1" type="ORF">OCBIM_22023203mg</name>
</gene>
<protein>
    <submittedName>
        <fullName evidence="1">Uncharacterized protein</fullName>
    </submittedName>
</protein>
<sequence length="56" mass="6265">MDRTKSNSHGPRIFCNTFITQYVLHFPKAAMSSTLVDHVEASFQLHSTSLSLILSV</sequence>
<dbReference type="EMBL" id="KQ419368">
    <property type="protein sequence ID" value="KOF83824.1"/>
    <property type="molecule type" value="Genomic_DNA"/>
</dbReference>
<organism evidence="1">
    <name type="scientific">Octopus bimaculoides</name>
    <name type="common">California two-spotted octopus</name>
    <dbReference type="NCBI Taxonomy" id="37653"/>
    <lineage>
        <taxon>Eukaryota</taxon>
        <taxon>Metazoa</taxon>
        <taxon>Spiralia</taxon>
        <taxon>Lophotrochozoa</taxon>
        <taxon>Mollusca</taxon>
        <taxon>Cephalopoda</taxon>
        <taxon>Coleoidea</taxon>
        <taxon>Octopodiformes</taxon>
        <taxon>Octopoda</taxon>
        <taxon>Incirrata</taxon>
        <taxon>Octopodidae</taxon>
        <taxon>Octopus</taxon>
    </lineage>
</organism>
<evidence type="ECO:0000313" key="1">
    <source>
        <dbReference type="EMBL" id="KOF83824.1"/>
    </source>
</evidence>
<reference evidence="1" key="1">
    <citation type="submission" date="2015-07" db="EMBL/GenBank/DDBJ databases">
        <title>MeaNS - Measles Nucleotide Surveillance Program.</title>
        <authorList>
            <person name="Tran T."/>
            <person name="Druce J."/>
        </authorList>
    </citation>
    <scope>NUCLEOTIDE SEQUENCE</scope>
    <source>
        <strain evidence="1">UCB-OBI-ISO-001</strain>
        <tissue evidence="1">Gonad</tissue>
    </source>
</reference>